<proteinExistence type="predicted"/>
<organism evidence="1 2">
    <name type="scientific">Babesia bigemina</name>
    <dbReference type="NCBI Taxonomy" id="5866"/>
    <lineage>
        <taxon>Eukaryota</taxon>
        <taxon>Sar</taxon>
        <taxon>Alveolata</taxon>
        <taxon>Apicomplexa</taxon>
        <taxon>Aconoidasida</taxon>
        <taxon>Piroplasmida</taxon>
        <taxon>Babesiidae</taxon>
        <taxon>Babesia</taxon>
    </lineage>
</organism>
<dbReference type="RefSeq" id="XP_012767709.1">
    <property type="nucleotide sequence ID" value="XM_012912255.1"/>
</dbReference>
<dbReference type="EMBL" id="LK391708">
    <property type="protein sequence ID" value="CDR95523.1"/>
    <property type="molecule type" value="Genomic_DNA"/>
</dbReference>
<dbReference type="Proteomes" id="UP000033188">
    <property type="component" value="Chromosome 2"/>
</dbReference>
<evidence type="ECO:0000313" key="1">
    <source>
        <dbReference type="EMBL" id="CDR95523.1"/>
    </source>
</evidence>
<reference evidence="2" key="1">
    <citation type="submission" date="2014-06" db="EMBL/GenBank/DDBJ databases">
        <authorList>
            <person name="Aslett M."/>
            <person name="De Silva N."/>
        </authorList>
    </citation>
    <scope>NUCLEOTIDE SEQUENCE [LARGE SCALE GENOMIC DNA]</scope>
    <source>
        <strain evidence="2">Bond</strain>
    </source>
</reference>
<evidence type="ECO:0000313" key="2">
    <source>
        <dbReference type="Proteomes" id="UP000033188"/>
    </source>
</evidence>
<dbReference type="GeneID" id="24564064"/>
<keyword evidence="2" id="KW-1185">Reference proteome</keyword>
<gene>
    <name evidence="1" type="ORF">BBBOND_0206810</name>
</gene>
<name>A0A061D4M2_BABBI</name>
<sequence length="234" mass="26179">MVYNSLTDVPRNLKEGIDWLIALRGTDPDNNLGAMGALIYDFLLDKPVGKTEVPALEKVKLVSKEFVAQPEIRNLRFAKKLLKRYEVPMDRELDSFARSAGFYIDSDYKNVVKTRGDTHEDIATDLATVVDGCEAFLNHIKIPEQYESAYSSKATWDASCTKDPEACALVLVYNLEKPDDKVREHLADVIKAVGYGEPGCRSSMSGPDVLKALESVNLHVLISIRELAAFWAFY</sequence>
<dbReference type="OrthoDB" id="10393210at2759"/>
<accession>A0A061D4M2</accession>
<dbReference type="AlphaFoldDB" id="A0A061D4M2"/>
<dbReference type="KEGG" id="bbig:BBBOND_0206810"/>
<protein>
    <submittedName>
        <fullName evidence="1">Uncharacterized protein</fullName>
    </submittedName>
</protein>
<dbReference type="VEuPathDB" id="PiroplasmaDB:BBBOND_0206810"/>